<feature type="region of interest" description="Disordered" evidence="1">
    <location>
        <begin position="1"/>
        <end position="51"/>
    </location>
</feature>
<evidence type="ECO:0000313" key="2">
    <source>
        <dbReference type="EMBL" id="RXH85223.1"/>
    </source>
</evidence>
<evidence type="ECO:0000256" key="1">
    <source>
        <dbReference type="SAM" id="MobiDB-lite"/>
    </source>
</evidence>
<protein>
    <submittedName>
        <fullName evidence="2">Uncharacterized protein</fullName>
    </submittedName>
</protein>
<proteinExistence type="predicted"/>
<accession>A0A498IV23</accession>
<keyword evidence="3" id="KW-1185">Reference proteome</keyword>
<organism evidence="2 3">
    <name type="scientific">Malus domestica</name>
    <name type="common">Apple</name>
    <name type="synonym">Pyrus malus</name>
    <dbReference type="NCBI Taxonomy" id="3750"/>
    <lineage>
        <taxon>Eukaryota</taxon>
        <taxon>Viridiplantae</taxon>
        <taxon>Streptophyta</taxon>
        <taxon>Embryophyta</taxon>
        <taxon>Tracheophyta</taxon>
        <taxon>Spermatophyta</taxon>
        <taxon>Magnoliopsida</taxon>
        <taxon>eudicotyledons</taxon>
        <taxon>Gunneridae</taxon>
        <taxon>Pentapetalae</taxon>
        <taxon>rosids</taxon>
        <taxon>fabids</taxon>
        <taxon>Rosales</taxon>
        <taxon>Rosaceae</taxon>
        <taxon>Amygdaloideae</taxon>
        <taxon>Maleae</taxon>
        <taxon>Malus</taxon>
    </lineage>
</organism>
<comment type="caution">
    <text evidence="2">The sequence shown here is derived from an EMBL/GenBank/DDBJ whole genome shotgun (WGS) entry which is preliminary data.</text>
</comment>
<gene>
    <name evidence="2" type="ORF">DVH24_041991</name>
</gene>
<dbReference type="SMR" id="A0A498IV23"/>
<dbReference type="Proteomes" id="UP000290289">
    <property type="component" value="Chromosome 11"/>
</dbReference>
<sequence length="108" mass="12781">MSEKTTALDRSSGQEKGTAESARKKKQFEDKHNCREERRRTEEEEAVAAEPHRIEEERCWGRIRMIRTKGIRRGSNPREQLFPKFEAADQLLSMIRFNTKSQKQRQCT</sequence>
<reference evidence="2 3" key="1">
    <citation type="submission" date="2018-10" db="EMBL/GenBank/DDBJ databases">
        <title>A high-quality apple genome assembly.</title>
        <authorList>
            <person name="Hu J."/>
        </authorList>
    </citation>
    <scope>NUCLEOTIDE SEQUENCE [LARGE SCALE GENOMIC DNA]</scope>
    <source>
        <strain evidence="3">cv. HFTH1</strain>
        <tissue evidence="2">Young leaf</tissue>
    </source>
</reference>
<evidence type="ECO:0000313" key="3">
    <source>
        <dbReference type="Proteomes" id="UP000290289"/>
    </source>
</evidence>
<feature type="compositionally biased region" description="Basic and acidic residues" evidence="1">
    <location>
        <begin position="17"/>
        <end position="42"/>
    </location>
</feature>
<dbReference type="EMBL" id="RDQH01000337">
    <property type="protein sequence ID" value="RXH85223.1"/>
    <property type="molecule type" value="Genomic_DNA"/>
</dbReference>
<dbReference type="AlphaFoldDB" id="A0A498IV23"/>
<name>A0A498IV23_MALDO</name>